<evidence type="ECO:0000313" key="5">
    <source>
        <dbReference type="Proteomes" id="UP000823872"/>
    </source>
</evidence>
<proteinExistence type="predicted"/>
<evidence type="ECO:0000256" key="1">
    <source>
        <dbReference type="ARBA" id="ARBA00022499"/>
    </source>
</evidence>
<organism evidence="4 5">
    <name type="scientific">Felis catus</name>
    <name type="common">Cat</name>
    <name type="synonym">Felis silvestris catus</name>
    <dbReference type="NCBI Taxonomy" id="9685"/>
    <lineage>
        <taxon>Eukaryota</taxon>
        <taxon>Metazoa</taxon>
        <taxon>Chordata</taxon>
        <taxon>Craniata</taxon>
        <taxon>Vertebrata</taxon>
        <taxon>Euteleostomi</taxon>
        <taxon>Mammalia</taxon>
        <taxon>Eutheria</taxon>
        <taxon>Laurasiatheria</taxon>
        <taxon>Carnivora</taxon>
        <taxon>Feliformia</taxon>
        <taxon>Felidae</taxon>
        <taxon>Felinae</taxon>
        <taxon>Felis</taxon>
    </lineage>
</organism>
<sequence>MLVKGGSGTSCEAAAEETPALSEARKKPKEGVKTENNDRMNLTVTGQDDSVVQRKIKRHTLLSKLTKAFCEWQDLSMKHTRF</sequence>
<dbReference type="Gene3D" id="3.10.20.90">
    <property type="entry name" value="Phosphatidylinositol 3-kinase Catalytic Subunit, Chain A, domain 1"/>
    <property type="match status" value="1"/>
</dbReference>
<evidence type="ECO:0000259" key="3">
    <source>
        <dbReference type="Pfam" id="PF11976"/>
    </source>
</evidence>
<dbReference type="InterPro" id="IPR022617">
    <property type="entry name" value="Rad60/SUMO-like_dom"/>
</dbReference>
<feature type="region of interest" description="Disordered" evidence="2">
    <location>
        <begin position="1"/>
        <end position="39"/>
    </location>
</feature>
<dbReference type="PANTHER" id="PTHR10562">
    <property type="entry name" value="SMALL UBIQUITIN-RELATED MODIFIER"/>
    <property type="match status" value="1"/>
</dbReference>
<reference evidence="4" key="2">
    <citation type="submission" date="2025-08" db="UniProtKB">
        <authorList>
            <consortium name="Ensembl"/>
        </authorList>
    </citation>
    <scope>IDENTIFICATION</scope>
    <source>
        <strain evidence="4">breed Abyssinian</strain>
    </source>
</reference>
<dbReference type="Proteomes" id="UP000823872">
    <property type="component" value="Chromosome C2"/>
</dbReference>
<evidence type="ECO:0000256" key="2">
    <source>
        <dbReference type="SAM" id="MobiDB-lite"/>
    </source>
</evidence>
<accession>A0ABI7YBG7</accession>
<dbReference type="SUPFAM" id="SSF54236">
    <property type="entry name" value="Ubiquitin-like"/>
    <property type="match status" value="1"/>
</dbReference>
<feature type="compositionally biased region" description="Basic and acidic residues" evidence="2">
    <location>
        <begin position="23"/>
        <end position="38"/>
    </location>
</feature>
<reference evidence="4" key="3">
    <citation type="submission" date="2025-09" db="UniProtKB">
        <authorList>
            <consortium name="Ensembl"/>
        </authorList>
    </citation>
    <scope>IDENTIFICATION</scope>
    <source>
        <strain evidence="4">breed Abyssinian</strain>
    </source>
</reference>
<dbReference type="Ensembl" id="ENSFCTT00005045144.1">
    <property type="protein sequence ID" value="ENSFCTP00005032231.1"/>
    <property type="gene ID" value="ENSFCTG00005015832.1"/>
</dbReference>
<keyword evidence="1" id="KW-1017">Isopeptide bond</keyword>
<dbReference type="InterPro" id="IPR029071">
    <property type="entry name" value="Ubiquitin-like_domsf"/>
</dbReference>
<name>A0ABI7YBG7_FELCA</name>
<keyword evidence="5" id="KW-1185">Reference proteome</keyword>
<reference evidence="4 5" key="1">
    <citation type="submission" date="2021-02" db="EMBL/GenBank/DDBJ databases">
        <title>Safari Cat Assemblies.</title>
        <authorList>
            <person name="Bredemeyer K.R."/>
            <person name="Murphy W.J."/>
        </authorList>
    </citation>
    <scope>NUCLEOTIDE SEQUENCE [LARGE SCALE GENOMIC DNA]</scope>
</reference>
<dbReference type="GeneTree" id="ENSGT00950000182895"/>
<dbReference type="Pfam" id="PF11976">
    <property type="entry name" value="Rad60-SLD"/>
    <property type="match status" value="1"/>
</dbReference>
<feature type="domain" description="Rad60/SUMO-like" evidence="3">
    <location>
        <begin position="40"/>
        <end position="78"/>
    </location>
</feature>
<protein>
    <recommendedName>
        <fullName evidence="3">Rad60/SUMO-like domain-containing protein</fullName>
    </recommendedName>
</protein>
<evidence type="ECO:0000313" key="4">
    <source>
        <dbReference type="Ensembl" id="ENSFCTP00005032231.1"/>
    </source>
</evidence>